<dbReference type="SUPFAM" id="SSF47113">
    <property type="entry name" value="Histone-fold"/>
    <property type="match status" value="1"/>
</dbReference>
<reference evidence="5 6" key="1">
    <citation type="journal article" date="2008" name="Nature">
        <title>The Phaeodactylum genome reveals the evolutionary history of diatom genomes.</title>
        <authorList>
            <person name="Bowler C."/>
            <person name="Allen A.E."/>
            <person name="Badger J.H."/>
            <person name="Grimwood J."/>
            <person name="Jabbari K."/>
            <person name="Kuo A."/>
            <person name="Maheswari U."/>
            <person name="Martens C."/>
            <person name="Maumus F."/>
            <person name="Otillar R.P."/>
            <person name="Rayko E."/>
            <person name="Salamov A."/>
            <person name="Vandepoele K."/>
            <person name="Beszteri B."/>
            <person name="Gruber A."/>
            <person name="Heijde M."/>
            <person name="Katinka M."/>
            <person name="Mock T."/>
            <person name="Valentin K."/>
            <person name="Verret F."/>
            <person name="Berges J.A."/>
            <person name="Brownlee C."/>
            <person name="Cadoret J.P."/>
            <person name="Chiovitti A."/>
            <person name="Choi C.J."/>
            <person name="Coesel S."/>
            <person name="De Martino A."/>
            <person name="Detter J.C."/>
            <person name="Durkin C."/>
            <person name="Falciatore A."/>
            <person name="Fournet J."/>
            <person name="Haruta M."/>
            <person name="Huysman M.J."/>
            <person name="Jenkins B.D."/>
            <person name="Jiroutova K."/>
            <person name="Jorgensen R.E."/>
            <person name="Joubert Y."/>
            <person name="Kaplan A."/>
            <person name="Kroger N."/>
            <person name="Kroth P.G."/>
            <person name="La Roche J."/>
            <person name="Lindquist E."/>
            <person name="Lommer M."/>
            <person name="Martin-Jezequel V."/>
            <person name="Lopez P.J."/>
            <person name="Lucas S."/>
            <person name="Mangogna M."/>
            <person name="McGinnis K."/>
            <person name="Medlin L.K."/>
            <person name="Montsant A."/>
            <person name="Oudot-Le Secq M.P."/>
            <person name="Napoli C."/>
            <person name="Obornik M."/>
            <person name="Parker M.S."/>
            <person name="Petit J.L."/>
            <person name="Porcel B.M."/>
            <person name="Poulsen N."/>
            <person name="Robison M."/>
            <person name="Rychlewski L."/>
            <person name="Rynearson T.A."/>
            <person name="Schmutz J."/>
            <person name="Shapiro H."/>
            <person name="Siaut M."/>
            <person name="Stanley M."/>
            <person name="Sussman M.R."/>
            <person name="Taylor A.R."/>
            <person name="Vardi A."/>
            <person name="von Dassow P."/>
            <person name="Vyverman W."/>
            <person name="Willis A."/>
            <person name="Wyrwicz L.S."/>
            <person name="Rokhsar D.S."/>
            <person name="Weissenbach J."/>
            <person name="Armbrust E.V."/>
            <person name="Green B.R."/>
            <person name="Van de Peer Y."/>
            <person name="Grigoriev I.V."/>
        </authorList>
    </citation>
    <scope>NUCLEOTIDE SEQUENCE [LARGE SCALE GENOMIC DNA]</scope>
    <source>
        <strain evidence="5 6">CCAP 1055/1</strain>
    </source>
</reference>
<dbReference type="EMBL" id="CM000606">
    <property type="protein sequence ID" value="EEC50930.1"/>
    <property type="molecule type" value="Genomic_DNA"/>
</dbReference>
<dbReference type="GO" id="GO:0046982">
    <property type="term" value="F:protein heterodimerization activity"/>
    <property type="evidence" value="ECO:0007669"/>
    <property type="project" value="InterPro"/>
</dbReference>
<dbReference type="OMA" id="EACLQET"/>
<dbReference type="InterPro" id="IPR009072">
    <property type="entry name" value="Histone-fold"/>
</dbReference>
<feature type="compositionally biased region" description="Acidic residues" evidence="3">
    <location>
        <begin position="137"/>
        <end position="163"/>
    </location>
</feature>
<dbReference type="Proteomes" id="UP000000759">
    <property type="component" value="Chromosome 2"/>
</dbReference>
<dbReference type="STRING" id="556484.B7FT95"/>
<dbReference type="GO" id="GO:0006272">
    <property type="term" value="P:leading strand elongation"/>
    <property type="evidence" value="ECO:0007669"/>
    <property type="project" value="TreeGrafter"/>
</dbReference>
<feature type="region of interest" description="Disordered" evidence="3">
    <location>
        <begin position="105"/>
        <end position="229"/>
    </location>
</feature>
<organism evidence="5 6">
    <name type="scientific">Phaeodactylum tricornutum (strain CCAP 1055/1)</name>
    <dbReference type="NCBI Taxonomy" id="556484"/>
    <lineage>
        <taxon>Eukaryota</taxon>
        <taxon>Sar</taxon>
        <taxon>Stramenopiles</taxon>
        <taxon>Ochrophyta</taxon>
        <taxon>Bacillariophyta</taxon>
        <taxon>Bacillariophyceae</taxon>
        <taxon>Bacillariophycidae</taxon>
        <taxon>Naviculales</taxon>
        <taxon>Phaeodactylaceae</taxon>
        <taxon>Phaeodactylum</taxon>
    </lineage>
</organism>
<evidence type="ECO:0000259" key="4">
    <source>
        <dbReference type="Pfam" id="PF00808"/>
    </source>
</evidence>
<feature type="compositionally biased region" description="Basic and acidic residues" evidence="3">
    <location>
        <begin position="105"/>
        <end position="136"/>
    </location>
</feature>
<evidence type="ECO:0000313" key="5">
    <source>
        <dbReference type="EMBL" id="EEC50930.1"/>
    </source>
</evidence>
<dbReference type="AlphaFoldDB" id="B7FT95"/>
<dbReference type="GeneID" id="7197019"/>
<dbReference type="InterPro" id="IPR051377">
    <property type="entry name" value="DNA_Pol-Epsilon_Subunit"/>
</dbReference>
<evidence type="ECO:0000256" key="1">
    <source>
        <dbReference type="ARBA" id="ARBA00004123"/>
    </source>
</evidence>
<dbReference type="PANTHER" id="PTHR46172:SF1">
    <property type="entry name" value="DNA POLYMERASE EPSILON SUBUNIT 3"/>
    <property type="match status" value="1"/>
</dbReference>
<dbReference type="InterPro" id="IPR003958">
    <property type="entry name" value="CBFA_NFYB_domain"/>
</dbReference>
<dbReference type="KEGG" id="pti:PHATRDRAFT_43730"/>
<evidence type="ECO:0000256" key="2">
    <source>
        <dbReference type="ARBA" id="ARBA00023242"/>
    </source>
</evidence>
<keyword evidence="6" id="KW-1185">Reference proteome</keyword>
<dbReference type="PANTHER" id="PTHR46172">
    <property type="entry name" value="DNA POLYMERASE EPSILON SUBUNIT 3"/>
    <property type="match status" value="1"/>
</dbReference>
<dbReference type="GO" id="GO:0008622">
    <property type="term" value="C:epsilon DNA polymerase complex"/>
    <property type="evidence" value="ECO:0007669"/>
    <property type="project" value="TreeGrafter"/>
</dbReference>
<name>B7FT95_PHATC</name>
<sequence>MAADPEEEKTQPPPAAVEFEPPLACVRRILKHTLPSSTNVGKDASAAFARASGIFIIYLTACANDFARTHKRQTITANDVLAAIKELDFDDFSTDMMSFLESYRVSEKHKKDAKAKAAADKKERDDDGSKETPSKQEDEENDDDDDDNDNEAKDDDDDDDEENSDRKRHRNDDDDDNTAAESPKHSPETESVEEPTLKKAKLGENVNAKDDTETGGKAGTGADEDETAE</sequence>
<evidence type="ECO:0000256" key="3">
    <source>
        <dbReference type="SAM" id="MobiDB-lite"/>
    </source>
</evidence>
<proteinExistence type="predicted"/>
<comment type="subcellular location">
    <subcellularLocation>
        <location evidence="1">Nucleus</location>
    </subcellularLocation>
</comment>
<accession>B7FT95</accession>
<dbReference type="HOGENOM" id="CLU_1211821_0_0_1"/>
<dbReference type="InParanoid" id="B7FT95"/>
<reference evidence="6" key="2">
    <citation type="submission" date="2008-08" db="EMBL/GenBank/DDBJ databases">
        <authorList>
            <consortium name="Diatom Consortium"/>
            <person name="Grigoriev I."/>
            <person name="Grimwood J."/>
            <person name="Kuo A."/>
            <person name="Otillar R.P."/>
            <person name="Salamov A."/>
            <person name="Detter J.C."/>
            <person name="Lindquist E."/>
            <person name="Shapiro H."/>
            <person name="Lucas S."/>
            <person name="Glavina del Rio T."/>
            <person name="Pitluck S."/>
            <person name="Rokhsar D."/>
            <person name="Bowler C."/>
        </authorList>
    </citation>
    <scope>GENOME REANNOTATION</scope>
    <source>
        <strain evidence="6">CCAP 1055/1</strain>
    </source>
</reference>
<protein>
    <recommendedName>
        <fullName evidence="4">Transcription factor CBF/NF-Y/archaeal histone domain-containing protein</fullName>
    </recommendedName>
</protein>
<dbReference type="Gene3D" id="1.10.20.10">
    <property type="entry name" value="Histone, subunit A"/>
    <property type="match status" value="1"/>
</dbReference>
<gene>
    <name evidence="5" type="ORF">PHATRDRAFT_43730</name>
</gene>
<dbReference type="CDD" id="cd22928">
    <property type="entry name" value="HFD_POLE3_DPB4"/>
    <property type="match status" value="1"/>
</dbReference>
<dbReference type="GO" id="GO:0031490">
    <property type="term" value="F:chromatin DNA binding"/>
    <property type="evidence" value="ECO:0007669"/>
    <property type="project" value="TreeGrafter"/>
</dbReference>
<dbReference type="Pfam" id="PF00808">
    <property type="entry name" value="CBFD_NFYB_HMF"/>
    <property type="match status" value="1"/>
</dbReference>
<dbReference type="PaxDb" id="2850-Phatr43730"/>
<keyword evidence="2" id="KW-0539">Nucleus</keyword>
<dbReference type="GO" id="GO:0031507">
    <property type="term" value="P:heterochromatin formation"/>
    <property type="evidence" value="ECO:0007669"/>
    <property type="project" value="TreeGrafter"/>
</dbReference>
<evidence type="ECO:0000313" key="6">
    <source>
        <dbReference type="Proteomes" id="UP000000759"/>
    </source>
</evidence>
<dbReference type="eggNOG" id="KOG0870">
    <property type="taxonomic scope" value="Eukaryota"/>
</dbReference>
<dbReference type="RefSeq" id="XP_002178116.1">
    <property type="nucleotide sequence ID" value="XM_002178080.1"/>
</dbReference>
<feature type="domain" description="Transcription factor CBF/NF-Y/archaeal histone" evidence="4">
    <location>
        <begin position="22"/>
        <end position="84"/>
    </location>
</feature>
<dbReference type="GO" id="GO:0008623">
    <property type="term" value="C:CHRAC"/>
    <property type="evidence" value="ECO:0007669"/>
    <property type="project" value="TreeGrafter"/>
</dbReference>
<dbReference type="GO" id="GO:0006974">
    <property type="term" value="P:DNA damage response"/>
    <property type="evidence" value="ECO:0007669"/>
    <property type="project" value="TreeGrafter"/>
</dbReference>
<dbReference type="OrthoDB" id="386949at2759"/>